<gene>
    <name evidence="1" type="ordered locus">Fluta_2590</name>
</gene>
<accession>F2IEN5</accession>
<dbReference type="eggNOG" id="ENOG5033NJY">
    <property type="taxonomic scope" value="Bacteria"/>
</dbReference>
<evidence type="ECO:0000313" key="1">
    <source>
        <dbReference type="EMBL" id="AEA44574.1"/>
    </source>
</evidence>
<dbReference type="OrthoDB" id="1409675at2"/>
<dbReference type="EMBL" id="CP002542">
    <property type="protein sequence ID" value="AEA44574.1"/>
    <property type="molecule type" value="Genomic_DNA"/>
</dbReference>
<reference evidence="1 2" key="1">
    <citation type="journal article" date="2011" name="Stand. Genomic Sci.">
        <title>Complete genome sequence of the gliding freshwater bacterium Fluviicola taffensis type strain (RW262).</title>
        <authorList>
            <person name="Woyke T."/>
            <person name="Chertkov O."/>
            <person name="Lapidus A."/>
            <person name="Nolan M."/>
            <person name="Lucas S."/>
            <person name="Del Rio T.G."/>
            <person name="Tice H."/>
            <person name="Cheng J.F."/>
            <person name="Tapia R."/>
            <person name="Han C."/>
            <person name="Goodwin L."/>
            <person name="Pitluck S."/>
            <person name="Liolios K."/>
            <person name="Pagani I."/>
            <person name="Ivanova N."/>
            <person name="Huntemann M."/>
            <person name="Mavromatis K."/>
            <person name="Mikhailova N."/>
            <person name="Pati A."/>
            <person name="Chen A."/>
            <person name="Palaniappan K."/>
            <person name="Land M."/>
            <person name="Hauser L."/>
            <person name="Brambilla E.M."/>
            <person name="Rohde M."/>
            <person name="Mwirichia R."/>
            <person name="Sikorski J."/>
            <person name="Tindall B.J."/>
            <person name="Goker M."/>
            <person name="Bristow J."/>
            <person name="Eisen J.A."/>
            <person name="Markowitz V."/>
            <person name="Hugenholtz P."/>
            <person name="Klenk H.P."/>
            <person name="Kyrpides N.C."/>
        </authorList>
    </citation>
    <scope>NUCLEOTIDE SEQUENCE [LARGE SCALE GENOMIC DNA]</scope>
    <source>
        <strain evidence="2">DSM 16823 / RW262 / RW262</strain>
    </source>
</reference>
<dbReference type="RefSeq" id="WP_013687344.1">
    <property type="nucleotide sequence ID" value="NC_015321.1"/>
</dbReference>
<dbReference type="PROSITE" id="PS51257">
    <property type="entry name" value="PROKAR_LIPOPROTEIN"/>
    <property type="match status" value="1"/>
</dbReference>
<organism evidence="1 2">
    <name type="scientific">Fluviicola taffensis (strain DSM 16823 / NCIMB 13979 / RW262)</name>
    <dbReference type="NCBI Taxonomy" id="755732"/>
    <lineage>
        <taxon>Bacteria</taxon>
        <taxon>Pseudomonadati</taxon>
        <taxon>Bacteroidota</taxon>
        <taxon>Flavobacteriia</taxon>
        <taxon>Flavobacteriales</taxon>
        <taxon>Crocinitomicaceae</taxon>
        <taxon>Fluviicola</taxon>
    </lineage>
</organism>
<reference evidence="2" key="2">
    <citation type="submission" date="2011-02" db="EMBL/GenBank/DDBJ databases">
        <title>The complete genome of Fluviicola taffensis DSM 16823.</title>
        <authorList>
            <consortium name="US DOE Joint Genome Institute (JGI-PGF)"/>
            <person name="Lucas S."/>
            <person name="Copeland A."/>
            <person name="Lapidus A."/>
            <person name="Bruce D."/>
            <person name="Goodwin L."/>
            <person name="Pitluck S."/>
            <person name="Kyrpides N."/>
            <person name="Mavromatis K."/>
            <person name="Ivanova N."/>
            <person name="Mikhailova N."/>
            <person name="Pagani I."/>
            <person name="Chertkov O."/>
            <person name="Detter J.C."/>
            <person name="Han C."/>
            <person name="Tapia R."/>
            <person name="Land M."/>
            <person name="Hauser L."/>
            <person name="Markowitz V."/>
            <person name="Cheng J.-F."/>
            <person name="Hugenholtz P."/>
            <person name="Woyke T."/>
            <person name="Wu D."/>
            <person name="Tindall B."/>
            <person name="Pomrenke H.G."/>
            <person name="Brambilla E."/>
            <person name="Klenk H.-P."/>
            <person name="Eisen J.A."/>
        </authorList>
    </citation>
    <scope>NUCLEOTIDE SEQUENCE [LARGE SCALE GENOMIC DNA]</scope>
    <source>
        <strain evidence="2">DSM 16823 / RW262 / RW262</strain>
    </source>
</reference>
<dbReference type="HOGENOM" id="CLU_741361_0_0_10"/>
<sequence precursor="true">MLSKLLLNSLISFLGASLLISCGESTSESKPAVPKKKKTELVETEQPIDDYEYYSDDYEEEKWVEIEDPDLIKLLIDEEVKNDKRAKIDYKDHSIYFPIKGDSYHVRYTIRAKEYLNNDSISDFIVYRTSDGMLGGSANTNEKLIYCLMGPNKAILQKHEILLSAPFSYNLIERISFKNKKMTARAMQNYRTYMPENAEDLKTTMISFIYTDSNVYEESYLTDCELAKWKNKQLFKGKSEVTRTIEMHNYTELVYEKYKTEEFEFSAEFSGCDNLNLVLEARFSYRGKKQEFLLEKRDRFLEYLKNNTSLEKEITSIQGYFADTDLSEEAIELDGFTFRLYTSHEKGKTIFRLILDQIKNPNQTENWEITTRH</sequence>
<dbReference type="KEGG" id="fte:Fluta_2590"/>
<proteinExistence type="predicted"/>
<evidence type="ECO:0000313" key="2">
    <source>
        <dbReference type="Proteomes" id="UP000007463"/>
    </source>
</evidence>
<keyword evidence="2" id="KW-1185">Reference proteome</keyword>
<dbReference type="Proteomes" id="UP000007463">
    <property type="component" value="Chromosome"/>
</dbReference>
<name>F2IEN5_FLUTR</name>
<dbReference type="STRING" id="755732.Fluta_2590"/>
<evidence type="ECO:0008006" key="3">
    <source>
        <dbReference type="Google" id="ProtNLM"/>
    </source>
</evidence>
<dbReference type="AlphaFoldDB" id="F2IEN5"/>
<protein>
    <recommendedName>
        <fullName evidence="3">Lipoprotein</fullName>
    </recommendedName>
</protein>